<reference evidence="2" key="1">
    <citation type="submission" date="2019-11" db="EMBL/GenBank/DDBJ databases">
        <title>Genomic insights into an expanded diversity of filamentous marine cyanobacteria reveals the extraordinary biosynthetic potential of Moorea and Okeania.</title>
        <authorList>
            <person name="Ferreira Leao T."/>
            <person name="Wang M."/>
            <person name="Moss N."/>
            <person name="Da Silva R."/>
            <person name="Sanders J."/>
            <person name="Nurk S."/>
            <person name="Gurevich A."/>
            <person name="Humphrey G."/>
            <person name="Reher R."/>
            <person name="Zhu Q."/>
            <person name="Belda-Ferre P."/>
            <person name="Glukhov E."/>
            <person name="Rex R."/>
            <person name="Dorrestein P.C."/>
            <person name="Knight R."/>
            <person name="Pevzner P."/>
            <person name="Gerwick W.H."/>
            <person name="Gerwick L."/>
        </authorList>
    </citation>
    <scope>NUCLEOTIDE SEQUENCE</scope>
    <source>
        <strain evidence="2">SIO1C4</strain>
    </source>
</reference>
<evidence type="ECO:0000256" key="1">
    <source>
        <dbReference type="SAM" id="Phobius"/>
    </source>
</evidence>
<sequence>MQLFRDLIKFITGISIVKWVIETFKPPTAFSWQTLFWLSIFSYLMSLLATDFVRVMLQGFGWIFIIVMVYWWTSSIKELKIGQTSLAPWITGILVSIYIFEVSGRNRGEISPEVLIFWPLISAVIAAIPTFLGEELQLRAPSPEKRQNLVVLFSSQLLLTSWFQFAFLIQDWTLQYPSILTDDFNKSAFVIKVESLPSDPPRGALILNTMKTQLEEQFKNKNWSEVERLLLEREREKLLAAIEQEARKQISSEEIKEDLLWDITSDIKKQGSGYNLEILAAWEGPRSQPQKYSLKQSCQIDQVYPQNDAATNSIGKIECKPLQGWGIDSPIIS</sequence>
<feature type="transmembrane region" description="Helical" evidence="1">
    <location>
        <begin position="114"/>
        <end position="132"/>
    </location>
</feature>
<evidence type="ECO:0000313" key="2">
    <source>
        <dbReference type="EMBL" id="NER31607.1"/>
    </source>
</evidence>
<feature type="transmembrane region" description="Helical" evidence="1">
    <location>
        <begin position="152"/>
        <end position="169"/>
    </location>
</feature>
<feature type="transmembrane region" description="Helical" evidence="1">
    <location>
        <begin position="85"/>
        <end position="102"/>
    </location>
</feature>
<name>A0A6B3NIT5_9CYAN</name>
<dbReference type="InterPro" id="IPR020360">
    <property type="entry name" value="Uncharacterised_alr2393"/>
</dbReference>
<comment type="caution">
    <text evidence="2">The sequence shown here is derived from an EMBL/GenBank/DDBJ whole genome shotgun (WGS) entry which is preliminary data.</text>
</comment>
<dbReference type="AlphaFoldDB" id="A0A6B3NIT5"/>
<dbReference type="EMBL" id="JAAHFQ010000873">
    <property type="protein sequence ID" value="NER31607.1"/>
    <property type="molecule type" value="Genomic_DNA"/>
</dbReference>
<keyword evidence="1" id="KW-0472">Membrane</keyword>
<organism evidence="2">
    <name type="scientific">Symploca sp. SIO1C4</name>
    <dbReference type="NCBI Taxonomy" id="2607765"/>
    <lineage>
        <taxon>Bacteria</taxon>
        <taxon>Bacillati</taxon>
        <taxon>Cyanobacteriota</taxon>
        <taxon>Cyanophyceae</taxon>
        <taxon>Coleofasciculales</taxon>
        <taxon>Coleofasciculaceae</taxon>
        <taxon>Symploca</taxon>
    </lineage>
</organism>
<dbReference type="Pfam" id="PF17310">
    <property type="entry name" value="DUF5357"/>
    <property type="match status" value="1"/>
</dbReference>
<proteinExistence type="predicted"/>
<keyword evidence="1" id="KW-1133">Transmembrane helix</keyword>
<keyword evidence="1" id="KW-0812">Transmembrane</keyword>
<feature type="transmembrane region" description="Helical" evidence="1">
    <location>
        <begin position="30"/>
        <end position="48"/>
    </location>
</feature>
<feature type="transmembrane region" description="Helical" evidence="1">
    <location>
        <begin position="55"/>
        <end position="73"/>
    </location>
</feature>
<protein>
    <submittedName>
        <fullName evidence="2">DUF5357 domain-containing protein</fullName>
    </submittedName>
</protein>
<gene>
    <name evidence="2" type="ORF">F6J89_29325</name>
</gene>
<accession>A0A6B3NIT5</accession>